<proteinExistence type="predicted"/>
<dbReference type="GO" id="GO:0016779">
    <property type="term" value="F:nucleotidyltransferase activity"/>
    <property type="evidence" value="ECO:0007669"/>
    <property type="project" value="UniProtKB-KW"/>
</dbReference>
<dbReference type="STRING" id="1267564.SAMN05192561_101259"/>
<evidence type="ECO:0000259" key="1">
    <source>
        <dbReference type="Pfam" id="PF12804"/>
    </source>
</evidence>
<keyword evidence="3" id="KW-1185">Reference proteome</keyword>
<protein>
    <submittedName>
        <fullName evidence="2">Adenosylcobinamide-phosphate guanylyltransferase</fullName>
    </submittedName>
</protein>
<dbReference type="RefSeq" id="WP_321166941.1">
    <property type="nucleotide sequence ID" value="NZ_FNWU01000001.1"/>
</dbReference>
<reference evidence="2 3" key="1">
    <citation type="submission" date="2016-10" db="EMBL/GenBank/DDBJ databases">
        <authorList>
            <person name="de Groot N.N."/>
        </authorList>
    </citation>
    <scope>NUCLEOTIDE SEQUENCE [LARGE SCALE GENOMIC DNA]</scope>
    <source>
        <strain evidence="2 3">IBRC-M10418</strain>
    </source>
</reference>
<dbReference type="SUPFAM" id="SSF53448">
    <property type="entry name" value="Nucleotide-diphospho-sugar transferases"/>
    <property type="match status" value="1"/>
</dbReference>
<evidence type="ECO:0000313" key="3">
    <source>
        <dbReference type="Proteomes" id="UP000199215"/>
    </source>
</evidence>
<organism evidence="2 3">
    <name type="scientific">Halopenitus malekzadehii</name>
    <dbReference type="NCBI Taxonomy" id="1267564"/>
    <lineage>
        <taxon>Archaea</taxon>
        <taxon>Methanobacteriati</taxon>
        <taxon>Methanobacteriota</taxon>
        <taxon>Stenosarchaea group</taxon>
        <taxon>Halobacteria</taxon>
        <taxon>Halobacteriales</taxon>
        <taxon>Haloferacaceae</taxon>
        <taxon>Halopenitus</taxon>
    </lineage>
</organism>
<name>A0A1H6HU62_9EURY</name>
<feature type="domain" description="MobA-like NTP transferase" evidence="1">
    <location>
        <begin position="21"/>
        <end position="171"/>
    </location>
</feature>
<dbReference type="PANTHER" id="PTHR43777:SF1">
    <property type="entry name" value="MOLYBDENUM COFACTOR CYTIDYLYLTRANSFERASE"/>
    <property type="match status" value="1"/>
</dbReference>
<dbReference type="InterPro" id="IPR029044">
    <property type="entry name" value="Nucleotide-diphossugar_trans"/>
</dbReference>
<dbReference type="Gene3D" id="3.90.550.10">
    <property type="entry name" value="Spore Coat Polysaccharide Biosynthesis Protein SpsA, Chain A"/>
    <property type="match status" value="1"/>
</dbReference>
<dbReference type="AlphaFoldDB" id="A0A1H6HU62"/>
<dbReference type="PANTHER" id="PTHR43777">
    <property type="entry name" value="MOLYBDENUM COFACTOR CYTIDYLYLTRANSFERASE"/>
    <property type="match status" value="1"/>
</dbReference>
<dbReference type="Proteomes" id="UP000199215">
    <property type="component" value="Unassembled WGS sequence"/>
</dbReference>
<keyword evidence="2" id="KW-0808">Transferase</keyword>
<dbReference type="InterPro" id="IPR025877">
    <property type="entry name" value="MobA-like_NTP_Trfase"/>
</dbReference>
<dbReference type="Pfam" id="PF12804">
    <property type="entry name" value="NTP_transf_3"/>
    <property type="match status" value="1"/>
</dbReference>
<gene>
    <name evidence="2" type="ORF">SAMN05192561_101259</name>
</gene>
<evidence type="ECO:0000313" key="2">
    <source>
        <dbReference type="EMBL" id="SEH37761.1"/>
    </source>
</evidence>
<keyword evidence="2" id="KW-0548">Nucleotidyltransferase</keyword>
<dbReference type="EMBL" id="FNWU01000001">
    <property type="protein sequence ID" value="SEH37761.1"/>
    <property type="molecule type" value="Genomic_DNA"/>
</dbReference>
<sequence length="246" mass="25687">MGDRVAADGHDIADDHVDVPAIVLCGGRGTRLAGEPTVDAIAEKPLVRVGGEPMVDRVVRALRRSDAVDAIHAVASPHTPETLAHLRSRVDCLDGPDGGDGLDRPVDRDDRPALTVRERSGDGYVADLQAALENVDPPAITAVADLPLLRPDHVSAAVDHATRRSDGESLTVCVPASTKHDLGVSADTTMTVDGMQVAPTGLNVVGSEDAPETVRVVDDPALAINVNRPGDLRIARKRVASSPDGC</sequence>
<accession>A0A1H6HU62</accession>